<protein>
    <submittedName>
        <fullName evidence="2">Uncharacterized protein</fullName>
    </submittedName>
</protein>
<evidence type="ECO:0000256" key="1">
    <source>
        <dbReference type="SAM" id="MobiDB-lite"/>
    </source>
</evidence>
<name>A0A1Q9C3U7_SYMMI</name>
<accession>A0A1Q9C3U7</accession>
<keyword evidence="3" id="KW-1185">Reference proteome</keyword>
<feature type="compositionally biased region" description="Basic and acidic residues" evidence="1">
    <location>
        <begin position="9"/>
        <end position="44"/>
    </location>
</feature>
<organism evidence="2 3">
    <name type="scientific">Symbiodinium microadriaticum</name>
    <name type="common">Dinoflagellate</name>
    <name type="synonym">Zooxanthella microadriatica</name>
    <dbReference type="NCBI Taxonomy" id="2951"/>
    <lineage>
        <taxon>Eukaryota</taxon>
        <taxon>Sar</taxon>
        <taxon>Alveolata</taxon>
        <taxon>Dinophyceae</taxon>
        <taxon>Suessiales</taxon>
        <taxon>Symbiodiniaceae</taxon>
        <taxon>Symbiodinium</taxon>
    </lineage>
</organism>
<dbReference type="AlphaFoldDB" id="A0A1Q9C3U7"/>
<feature type="region of interest" description="Disordered" evidence="1">
    <location>
        <begin position="1"/>
        <end position="44"/>
    </location>
</feature>
<evidence type="ECO:0000313" key="3">
    <source>
        <dbReference type="Proteomes" id="UP000186817"/>
    </source>
</evidence>
<comment type="caution">
    <text evidence="2">The sequence shown here is derived from an EMBL/GenBank/DDBJ whole genome shotgun (WGS) entry which is preliminary data.</text>
</comment>
<gene>
    <name evidence="2" type="ORF">AK812_SmicGene42341</name>
</gene>
<reference evidence="2 3" key="1">
    <citation type="submission" date="2016-02" db="EMBL/GenBank/DDBJ databases">
        <title>Genome analysis of coral dinoflagellate symbionts highlights evolutionary adaptations to a symbiotic lifestyle.</title>
        <authorList>
            <person name="Aranda M."/>
            <person name="Li Y."/>
            <person name="Liew Y.J."/>
            <person name="Baumgarten S."/>
            <person name="Simakov O."/>
            <person name="Wilson M."/>
            <person name="Piel J."/>
            <person name="Ashoor H."/>
            <person name="Bougouffa S."/>
            <person name="Bajic V.B."/>
            <person name="Ryu T."/>
            <person name="Ravasi T."/>
            <person name="Bayer T."/>
            <person name="Micklem G."/>
            <person name="Kim H."/>
            <person name="Bhak J."/>
            <person name="Lajeunesse T.C."/>
            <person name="Voolstra C.R."/>
        </authorList>
    </citation>
    <scope>NUCLEOTIDE SEQUENCE [LARGE SCALE GENOMIC DNA]</scope>
    <source>
        <strain evidence="2 3">CCMP2467</strain>
    </source>
</reference>
<sequence>MKQGEEDEPKAADHRAEGDGDDAARRPEAEDLEHKAANPDEGKVDYRDRYGLTLVAAESSTGWLLANPVLEKGAGALKRVVEQLVRLSLQAAEGCVALKLWP</sequence>
<dbReference type="EMBL" id="LSRX01001740">
    <property type="protein sequence ID" value="OLP77592.1"/>
    <property type="molecule type" value="Genomic_DNA"/>
</dbReference>
<evidence type="ECO:0000313" key="2">
    <source>
        <dbReference type="EMBL" id="OLP77592.1"/>
    </source>
</evidence>
<dbReference type="Proteomes" id="UP000186817">
    <property type="component" value="Unassembled WGS sequence"/>
</dbReference>
<proteinExistence type="predicted"/>